<dbReference type="Proteomes" id="UP000825729">
    <property type="component" value="Unassembled WGS sequence"/>
</dbReference>
<dbReference type="EMBL" id="JAINDJ010000008">
    <property type="protein sequence ID" value="KAG9439220.1"/>
    <property type="molecule type" value="Genomic_DNA"/>
</dbReference>
<feature type="region of interest" description="Disordered" evidence="1">
    <location>
        <begin position="45"/>
        <end position="113"/>
    </location>
</feature>
<reference evidence="2 3" key="1">
    <citation type="submission" date="2021-07" db="EMBL/GenBank/DDBJ databases">
        <title>The Aristolochia fimbriata genome: insights into angiosperm evolution, floral development and chemical biosynthesis.</title>
        <authorList>
            <person name="Jiao Y."/>
        </authorList>
    </citation>
    <scope>NUCLEOTIDE SEQUENCE [LARGE SCALE GENOMIC DNA]</scope>
    <source>
        <strain evidence="2">IBCAS-2021</strain>
        <tissue evidence="2">Leaf</tissue>
    </source>
</reference>
<feature type="compositionally biased region" description="Basic and acidic residues" evidence="1">
    <location>
        <begin position="89"/>
        <end position="102"/>
    </location>
</feature>
<comment type="caution">
    <text evidence="2">The sequence shown here is derived from an EMBL/GenBank/DDBJ whole genome shotgun (WGS) entry which is preliminary data.</text>
</comment>
<proteinExistence type="predicted"/>
<feature type="compositionally biased region" description="Polar residues" evidence="1">
    <location>
        <begin position="1"/>
        <end position="22"/>
    </location>
</feature>
<feature type="compositionally biased region" description="Basic residues" evidence="1">
    <location>
        <begin position="74"/>
        <end position="88"/>
    </location>
</feature>
<accession>A0AAV7DRL2</accession>
<organism evidence="2 3">
    <name type="scientific">Aristolochia fimbriata</name>
    <name type="common">White veined hardy Dutchman's pipe vine</name>
    <dbReference type="NCBI Taxonomy" id="158543"/>
    <lineage>
        <taxon>Eukaryota</taxon>
        <taxon>Viridiplantae</taxon>
        <taxon>Streptophyta</taxon>
        <taxon>Embryophyta</taxon>
        <taxon>Tracheophyta</taxon>
        <taxon>Spermatophyta</taxon>
        <taxon>Magnoliopsida</taxon>
        <taxon>Magnoliidae</taxon>
        <taxon>Piperales</taxon>
        <taxon>Aristolochiaceae</taxon>
        <taxon>Aristolochia</taxon>
    </lineage>
</organism>
<keyword evidence="3" id="KW-1185">Reference proteome</keyword>
<evidence type="ECO:0000256" key="1">
    <source>
        <dbReference type="SAM" id="MobiDB-lite"/>
    </source>
</evidence>
<gene>
    <name evidence="2" type="ORF">H6P81_019385</name>
</gene>
<evidence type="ECO:0000313" key="3">
    <source>
        <dbReference type="Proteomes" id="UP000825729"/>
    </source>
</evidence>
<dbReference type="AlphaFoldDB" id="A0AAV7DRL2"/>
<sequence length="113" mass="12673">MAESLSLRTKIQSTEPQGQSPDTPHCFWRSAGRCMCPRGSNALYCPVPPTRLPVGQRGSDRSGGAAKAQIPNSSKRKKEKRRKRKTTKAHPEIRETRQRKSELQTSPPDLSYL</sequence>
<protein>
    <submittedName>
        <fullName evidence="2">Uncharacterized protein</fullName>
    </submittedName>
</protein>
<feature type="region of interest" description="Disordered" evidence="1">
    <location>
        <begin position="1"/>
        <end position="27"/>
    </location>
</feature>
<evidence type="ECO:0000313" key="2">
    <source>
        <dbReference type="EMBL" id="KAG9439220.1"/>
    </source>
</evidence>
<name>A0AAV7DRL2_ARIFI</name>
<feature type="compositionally biased region" description="Polar residues" evidence="1">
    <location>
        <begin position="103"/>
        <end position="113"/>
    </location>
</feature>